<accession>A0ABS3J5K1</accession>
<evidence type="ECO:0000313" key="7">
    <source>
        <dbReference type="Proteomes" id="UP000664288"/>
    </source>
</evidence>
<proteinExistence type="predicted"/>
<evidence type="ECO:0000313" key="6">
    <source>
        <dbReference type="EMBL" id="MBO0904956.1"/>
    </source>
</evidence>
<keyword evidence="5" id="KW-0378">Hydrolase</keyword>
<keyword evidence="7" id="KW-1185">Reference proteome</keyword>
<comment type="caution">
    <text evidence="6">The sequence shown here is derived from an EMBL/GenBank/DDBJ whole genome shotgun (WGS) entry which is preliminary data.</text>
</comment>
<evidence type="ECO:0000256" key="4">
    <source>
        <dbReference type="ARBA" id="ARBA00022741"/>
    </source>
</evidence>
<evidence type="ECO:0000256" key="1">
    <source>
        <dbReference type="ARBA" id="ARBA00022553"/>
    </source>
</evidence>
<dbReference type="RefSeq" id="WP_207351596.1">
    <property type="nucleotide sequence ID" value="NZ_JAFMPY010000016.1"/>
</dbReference>
<dbReference type="PANTHER" id="PTHR34139">
    <property type="entry name" value="UPF0331 PROTEIN MJ0127"/>
    <property type="match status" value="1"/>
</dbReference>
<name>A0ABS3J5K1_9HYPH</name>
<dbReference type="PANTHER" id="PTHR34139:SF1">
    <property type="entry name" value="RNASE MJ1380-RELATED"/>
    <property type="match status" value="1"/>
</dbReference>
<evidence type="ECO:0000256" key="3">
    <source>
        <dbReference type="ARBA" id="ARBA00022722"/>
    </source>
</evidence>
<protein>
    <submittedName>
        <fullName evidence="6">DUF86 domain-containing protein</fullName>
    </submittedName>
</protein>
<dbReference type="Proteomes" id="UP000664288">
    <property type="component" value="Unassembled WGS sequence"/>
</dbReference>
<keyword evidence="1" id="KW-0597">Phosphoprotein</keyword>
<organism evidence="6 7">
    <name type="scientific">Jiella sonneratiae</name>
    <dbReference type="NCBI Taxonomy" id="2816856"/>
    <lineage>
        <taxon>Bacteria</taxon>
        <taxon>Pseudomonadati</taxon>
        <taxon>Pseudomonadota</taxon>
        <taxon>Alphaproteobacteria</taxon>
        <taxon>Hyphomicrobiales</taxon>
        <taxon>Aurantimonadaceae</taxon>
        <taxon>Jiella</taxon>
    </lineage>
</organism>
<sequence>MSSAKDPRVRLGHILENIDGIMAHTEGLTFDAILADFLLIRATERALQIISEAAKELPAELRDQEATVPWQRIISLGNFLRHEYYRINESDIQSILDVHLPALRPAVLRMMERLGE</sequence>
<evidence type="ECO:0000256" key="5">
    <source>
        <dbReference type="ARBA" id="ARBA00022801"/>
    </source>
</evidence>
<keyword evidence="2" id="KW-1277">Toxin-antitoxin system</keyword>
<keyword evidence="4" id="KW-0547">Nucleotide-binding</keyword>
<gene>
    <name evidence="6" type="ORF">J1C47_15020</name>
</gene>
<reference evidence="6 7" key="1">
    <citation type="submission" date="2021-03" db="EMBL/GenBank/DDBJ databases">
        <title>Whole genome sequence of Jiella sp. MQZ13P-4.</title>
        <authorList>
            <person name="Tuo L."/>
        </authorList>
    </citation>
    <scope>NUCLEOTIDE SEQUENCE [LARGE SCALE GENOMIC DNA]</scope>
    <source>
        <strain evidence="6 7">MQZ13P-4</strain>
    </source>
</reference>
<evidence type="ECO:0000256" key="2">
    <source>
        <dbReference type="ARBA" id="ARBA00022649"/>
    </source>
</evidence>
<keyword evidence="3" id="KW-0540">Nuclease</keyword>
<dbReference type="EMBL" id="JAFMPY010000016">
    <property type="protein sequence ID" value="MBO0904956.1"/>
    <property type="molecule type" value="Genomic_DNA"/>
</dbReference>
<dbReference type="InterPro" id="IPR008201">
    <property type="entry name" value="HepT-like"/>
</dbReference>
<dbReference type="InterPro" id="IPR051813">
    <property type="entry name" value="HepT_RNase_toxin"/>
</dbReference>
<dbReference type="Pfam" id="PF01934">
    <property type="entry name" value="HepT-like"/>
    <property type="match status" value="1"/>
</dbReference>